<protein>
    <recommendedName>
        <fullName evidence="1">Exonuclease domain-containing protein</fullName>
    </recommendedName>
</protein>
<dbReference type="Proteomes" id="UP000230852">
    <property type="component" value="Unassembled WGS sequence"/>
</dbReference>
<reference evidence="3" key="1">
    <citation type="submission" date="2017-09" db="EMBL/GenBank/DDBJ databases">
        <title>Depth-based differentiation of microbial function through sediment-hosted aquifers and enrichment of novel symbionts in the deep terrestrial subsurface.</title>
        <authorList>
            <person name="Probst A.J."/>
            <person name="Ladd B."/>
            <person name="Jarett J.K."/>
            <person name="Geller-Mcgrath D.E."/>
            <person name="Sieber C.M.K."/>
            <person name="Emerson J.B."/>
            <person name="Anantharaman K."/>
            <person name="Thomas B.C."/>
            <person name="Malmstrom R."/>
            <person name="Stieglmeier M."/>
            <person name="Klingl A."/>
            <person name="Woyke T."/>
            <person name="Ryan C.M."/>
            <person name="Banfield J.F."/>
        </authorList>
    </citation>
    <scope>NUCLEOTIDE SEQUENCE [LARGE SCALE GENOMIC DNA]</scope>
</reference>
<proteinExistence type="predicted"/>
<dbReference type="AlphaFoldDB" id="A0A2H0TY17"/>
<dbReference type="GO" id="GO:0004527">
    <property type="term" value="F:exonuclease activity"/>
    <property type="evidence" value="ECO:0007669"/>
    <property type="project" value="UniProtKB-ARBA"/>
</dbReference>
<dbReference type="InterPro" id="IPR036397">
    <property type="entry name" value="RNaseH_sf"/>
</dbReference>
<gene>
    <name evidence="2" type="ORF">COU28_03250</name>
</gene>
<comment type="caution">
    <text evidence="2">The sequence shown here is derived from an EMBL/GenBank/DDBJ whole genome shotgun (WGS) entry which is preliminary data.</text>
</comment>
<evidence type="ECO:0000259" key="1">
    <source>
        <dbReference type="SMART" id="SM00479"/>
    </source>
</evidence>
<evidence type="ECO:0000313" key="3">
    <source>
        <dbReference type="Proteomes" id="UP000230852"/>
    </source>
</evidence>
<feature type="domain" description="Exonuclease" evidence="1">
    <location>
        <begin position="4"/>
        <end position="181"/>
    </location>
</feature>
<dbReference type="GO" id="GO:0003676">
    <property type="term" value="F:nucleic acid binding"/>
    <property type="evidence" value="ECO:0007669"/>
    <property type="project" value="InterPro"/>
</dbReference>
<dbReference type="Pfam" id="PF00929">
    <property type="entry name" value="RNase_T"/>
    <property type="match status" value="1"/>
</dbReference>
<organism evidence="2 3">
    <name type="scientific">Candidatus Magasanikbacteria bacterium CG10_big_fil_rev_8_21_14_0_10_36_16</name>
    <dbReference type="NCBI Taxonomy" id="1974645"/>
    <lineage>
        <taxon>Bacteria</taxon>
        <taxon>Candidatus Magasanikiibacteriota</taxon>
    </lineage>
</organism>
<dbReference type="EMBL" id="PFBU01000061">
    <property type="protein sequence ID" value="PIR78135.1"/>
    <property type="molecule type" value="Genomic_DNA"/>
</dbReference>
<evidence type="ECO:0000313" key="2">
    <source>
        <dbReference type="EMBL" id="PIR78135.1"/>
    </source>
</evidence>
<sequence>MENKRIYVDTEYMYDGMFYEKRMAREEDKKQIIQIATILFDCKKNEEIASLDILVKPIFHEKLPEFFVELTSINEEMIKEKAIDFISALHKFVEFCNDYPIWTFNNDYNVFKQNCEFYNLEIPFKKPFIKVKPLLKNWNIDENKYSSGTLYKAANLNMDGHVHYALHDVRSMANAVNYFEKNS</sequence>
<dbReference type="InterPro" id="IPR012337">
    <property type="entry name" value="RNaseH-like_sf"/>
</dbReference>
<accession>A0A2H0TY17</accession>
<dbReference type="InterPro" id="IPR013520">
    <property type="entry name" value="Ribonucl_H"/>
</dbReference>
<name>A0A2H0TY17_9BACT</name>
<dbReference type="Gene3D" id="3.30.420.10">
    <property type="entry name" value="Ribonuclease H-like superfamily/Ribonuclease H"/>
    <property type="match status" value="1"/>
</dbReference>
<dbReference type="SMART" id="SM00479">
    <property type="entry name" value="EXOIII"/>
    <property type="match status" value="1"/>
</dbReference>
<dbReference type="SUPFAM" id="SSF53098">
    <property type="entry name" value="Ribonuclease H-like"/>
    <property type="match status" value="1"/>
</dbReference>